<evidence type="ECO:0000256" key="9">
    <source>
        <dbReference type="ARBA" id="ARBA00023274"/>
    </source>
</evidence>
<feature type="compositionally biased region" description="Basic and acidic residues" evidence="11">
    <location>
        <begin position="33"/>
        <end position="49"/>
    </location>
</feature>
<dbReference type="FunFam" id="3.40.50.300:FF:002356">
    <property type="entry name" value="U3 small nucleolar RNA-associated protein 25"/>
    <property type="match status" value="1"/>
</dbReference>
<keyword evidence="6 10" id="KW-0690">Ribosome biogenesis</keyword>
<dbReference type="Pfam" id="PF06862">
    <property type="entry name" value="Utp25_C"/>
    <property type="match status" value="1"/>
</dbReference>
<dbReference type="PANTHER" id="PTHR12933:SF0">
    <property type="entry name" value="U3 SMALL NUCLEOLAR RNA-ASSOCIATED PROTEIN 25 HOMOLOG"/>
    <property type="match status" value="1"/>
</dbReference>
<evidence type="ECO:0000256" key="3">
    <source>
        <dbReference type="ARBA" id="ARBA00009223"/>
    </source>
</evidence>
<name>A0A8H6QJ73_9EURO</name>
<dbReference type="GO" id="GO:0034511">
    <property type="term" value="F:U3 snoRNA binding"/>
    <property type="evidence" value="ECO:0007669"/>
    <property type="project" value="InterPro"/>
</dbReference>
<dbReference type="InterPro" id="IPR010678">
    <property type="entry name" value="UTP25"/>
</dbReference>
<evidence type="ECO:0000256" key="10">
    <source>
        <dbReference type="RuleBase" id="RU365070"/>
    </source>
</evidence>
<feature type="compositionally biased region" description="Basic residues" evidence="11">
    <location>
        <begin position="7"/>
        <end position="27"/>
    </location>
</feature>
<evidence type="ECO:0000256" key="1">
    <source>
        <dbReference type="ARBA" id="ARBA00002883"/>
    </source>
</evidence>
<keyword evidence="8 10" id="KW-0539">Nucleus</keyword>
<evidence type="ECO:0000256" key="11">
    <source>
        <dbReference type="SAM" id="MobiDB-lite"/>
    </source>
</evidence>
<comment type="caution">
    <text evidence="14">The sequence shown here is derived from an EMBL/GenBank/DDBJ whole genome shotgun (WGS) entry which is preliminary data.</text>
</comment>
<organism evidence="14 15">
    <name type="scientific">Aspergillus hiratsukae</name>
    <dbReference type="NCBI Taxonomy" id="1194566"/>
    <lineage>
        <taxon>Eukaryota</taxon>
        <taxon>Fungi</taxon>
        <taxon>Dikarya</taxon>
        <taxon>Ascomycota</taxon>
        <taxon>Pezizomycotina</taxon>
        <taxon>Eurotiomycetes</taxon>
        <taxon>Eurotiomycetidae</taxon>
        <taxon>Eurotiales</taxon>
        <taxon>Aspergillaceae</taxon>
        <taxon>Aspergillus</taxon>
        <taxon>Aspergillus subgen. Fumigati</taxon>
    </lineage>
</organism>
<feature type="compositionally biased region" description="Basic and acidic residues" evidence="11">
    <location>
        <begin position="106"/>
        <end position="115"/>
    </location>
</feature>
<proteinExistence type="inferred from homology"/>
<keyword evidence="9 10" id="KW-0687">Ribonucleoprotein</keyword>
<dbReference type="PANTHER" id="PTHR12933">
    <property type="entry name" value="ORF PROTEIN-RELATED"/>
    <property type="match status" value="1"/>
</dbReference>
<feature type="domain" description="UTP25 C-terminal" evidence="12">
    <location>
        <begin position="508"/>
        <end position="702"/>
    </location>
</feature>
<comment type="subcellular location">
    <subcellularLocation>
        <location evidence="2 10">Nucleus</location>
        <location evidence="2 10">Nucleolus</location>
    </subcellularLocation>
</comment>
<evidence type="ECO:0000256" key="5">
    <source>
        <dbReference type="ARBA" id="ARBA00015422"/>
    </source>
</evidence>
<evidence type="ECO:0000259" key="13">
    <source>
        <dbReference type="Pfam" id="PF22916"/>
    </source>
</evidence>
<dbReference type="AlphaFoldDB" id="A0A8H6QJ73"/>
<evidence type="ECO:0000256" key="4">
    <source>
        <dbReference type="ARBA" id="ARBA00011192"/>
    </source>
</evidence>
<feature type="compositionally biased region" description="Acidic residues" evidence="11">
    <location>
        <begin position="154"/>
        <end position="164"/>
    </location>
</feature>
<feature type="region of interest" description="Disordered" evidence="11">
    <location>
        <begin position="1"/>
        <end position="167"/>
    </location>
</feature>
<feature type="domain" description="UTP25 NTP hydrolase-like" evidence="13">
    <location>
        <begin position="319"/>
        <end position="492"/>
    </location>
</feature>
<evidence type="ECO:0000256" key="6">
    <source>
        <dbReference type="ARBA" id="ARBA00022517"/>
    </source>
</evidence>
<protein>
    <recommendedName>
        <fullName evidence="5 10">U3 small nucleolar RNA-associated protein 25</fullName>
        <shortName evidence="10">U3 snoRNA-associated protein 25</shortName>
    </recommendedName>
</protein>
<comment type="subunit">
    <text evidence="4 10">Component of the ribosomal small subunit (SSU) processome composed of at least 40 protein subunits and snoRNA U3.</text>
</comment>
<evidence type="ECO:0000259" key="12">
    <source>
        <dbReference type="Pfam" id="PF06862"/>
    </source>
</evidence>
<dbReference type="GO" id="GO:0019843">
    <property type="term" value="F:rRNA binding"/>
    <property type="evidence" value="ECO:0007669"/>
    <property type="project" value="TreeGrafter"/>
</dbReference>
<accession>A0A8H6QJ73</accession>
<dbReference type="InterPro" id="IPR053940">
    <property type="entry name" value="UTP25_NTPase-like"/>
</dbReference>
<dbReference type="Proteomes" id="UP000662466">
    <property type="component" value="Unassembled WGS sequence"/>
</dbReference>
<evidence type="ECO:0000256" key="2">
    <source>
        <dbReference type="ARBA" id="ARBA00004604"/>
    </source>
</evidence>
<feature type="compositionally biased region" description="Acidic residues" evidence="11">
    <location>
        <begin position="122"/>
        <end position="144"/>
    </location>
</feature>
<gene>
    <name evidence="14" type="ORF">CNMCM6106_008201</name>
</gene>
<dbReference type="Pfam" id="PF22916">
    <property type="entry name" value="UTP25_NTPase-like"/>
    <property type="match status" value="1"/>
</dbReference>
<reference evidence="14" key="1">
    <citation type="submission" date="2020-06" db="EMBL/GenBank/DDBJ databases">
        <title>Draft genome sequences of strains closely related to Aspergillus parafelis and Aspergillus hiratsukae.</title>
        <authorList>
            <person name="Dos Santos R.A.C."/>
            <person name="Rivero-Menendez O."/>
            <person name="Steenwyk J.L."/>
            <person name="Mead M.E."/>
            <person name="Goldman G.H."/>
            <person name="Alastruey-Izquierdo A."/>
            <person name="Rokas A."/>
        </authorList>
    </citation>
    <scope>NUCLEOTIDE SEQUENCE</scope>
    <source>
        <strain evidence="14">CNM-CM6106</strain>
    </source>
</reference>
<keyword evidence="7 10" id="KW-0698">rRNA processing</keyword>
<evidence type="ECO:0000313" key="14">
    <source>
        <dbReference type="EMBL" id="KAF7174101.1"/>
    </source>
</evidence>
<comment type="similarity">
    <text evidence="3 10">Belongs to the UTP25 family.</text>
</comment>
<evidence type="ECO:0000256" key="7">
    <source>
        <dbReference type="ARBA" id="ARBA00022552"/>
    </source>
</evidence>
<dbReference type="InterPro" id="IPR053939">
    <property type="entry name" value="UTP25_C"/>
</dbReference>
<evidence type="ECO:0000313" key="15">
    <source>
        <dbReference type="Proteomes" id="UP000662466"/>
    </source>
</evidence>
<dbReference type="Gene3D" id="3.40.50.300">
    <property type="entry name" value="P-loop containing nucleotide triphosphate hydrolases"/>
    <property type="match status" value="1"/>
</dbReference>
<dbReference type="EMBL" id="JACBAF010001663">
    <property type="protein sequence ID" value="KAF7174101.1"/>
    <property type="molecule type" value="Genomic_DNA"/>
</dbReference>
<dbReference type="InterPro" id="IPR027417">
    <property type="entry name" value="P-loop_NTPase"/>
</dbReference>
<sequence>MPPVRNRGGRFSRGRGKGPRGQTKRRNGFTTSRVEDVESEDHSDHEPHLNQEPLGDEIEPETQMDDVSSDSDDEDQQTARPYNELIQLLQANAEPKGPARKKRKVEHNGEEKRDALPAANGEADDAALGDDDLQEQEPSDEEEEDHLKEADDKLESDDEEDANDPFDTHFSIVEESELVKKIKSAEEKKWKSTKKEIAGRLKLIRAVPDDGEGEVSLLPALKNFSSVKLKKKLYGPVTERIPAISGDAQHLAPYIFGYQDVLYGARTTSNSATMRDFLAVHAVNHVLKTRDRVLKNNARIAKEQDADLDLRDQGFTRPKPEQQENKKRFLDTFSAADDKSWENKPEDFRGLFGGNDDDMFRLGLKFTRKTMKYFSQFYNSDIILASPLGLRTIMDQADAKKRDHDFLSSVEVVIVDHADALLMQNWDHVDYILNHLNLQPKEAHGCDFSRVRTWYLDNHARFVRQMIVSAAFITPEINSLFSTHMQNFAGKIKVTPVYAGAISEVPLPVSVKQTFSRFDSLTPTKDPDARFKHFTTTVLSSLVRNITSSRDKSSAGGTLIFIPSYLDFVRVRNYFATSSQTTNVSFGAISEYSEVRDMTRARTHFMNGRHSVLLYTERLHHFRRYQIRGVKRIVIYGVPENPLFWGEIVGFLGLDAAGVVDAAEGGVRALFSKWDALKLERIVGTKRVGNMLREKGGDTFTFV</sequence>
<dbReference type="GO" id="GO:0000462">
    <property type="term" value="P:maturation of SSU-rRNA from tricistronic rRNA transcript (SSU-rRNA, 5.8S rRNA, LSU-rRNA)"/>
    <property type="evidence" value="ECO:0007669"/>
    <property type="project" value="TreeGrafter"/>
</dbReference>
<comment type="function">
    <text evidence="1 10">DEAD-box RNA helicase-like protein required for pre-18S rRNA processing, specifically at sites A0, A1, and A2.</text>
</comment>
<dbReference type="GO" id="GO:0032040">
    <property type="term" value="C:small-subunit processome"/>
    <property type="evidence" value="ECO:0007669"/>
    <property type="project" value="TreeGrafter"/>
</dbReference>
<feature type="compositionally biased region" description="Acidic residues" evidence="11">
    <location>
        <begin position="54"/>
        <end position="76"/>
    </location>
</feature>
<evidence type="ECO:0000256" key="8">
    <source>
        <dbReference type="ARBA" id="ARBA00023242"/>
    </source>
</evidence>